<proteinExistence type="inferred from homology"/>
<dbReference type="InterPro" id="IPR005063">
    <property type="entry name" value="Transposase_27"/>
</dbReference>
<dbReference type="Proteomes" id="UP001176891">
    <property type="component" value="Unassembled WGS sequence"/>
</dbReference>
<accession>A0ABT8WX79</accession>
<dbReference type="Pfam" id="PF03400">
    <property type="entry name" value="DDE_Tnp_IS1"/>
    <property type="match status" value="1"/>
</dbReference>
<keyword evidence="4" id="KW-0233">DNA recombination</keyword>
<evidence type="ECO:0000256" key="4">
    <source>
        <dbReference type="ARBA" id="ARBA00023172"/>
    </source>
</evidence>
<keyword evidence="6" id="KW-1185">Reference proteome</keyword>
<evidence type="ECO:0000313" key="6">
    <source>
        <dbReference type="Proteomes" id="UP001176891"/>
    </source>
</evidence>
<name>A0ABT8WX79_9FLAO</name>
<dbReference type="InterPro" id="IPR051354">
    <property type="entry name" value="Transposase_27_IS1"/>
</dbReference>
<sequence length="226" mass="27073">MKCKVCDKKCIKNGFQANGVQRYFCRLCKKSTQKRYTYKSYQKHTNKLIYRLIVNSCGINDISRVLRISRHTVKKRLLYLSKQTKRPALFEHQQSYEIDEMYARIKNKKHRYWITYAINRKTKTIVALYIGKRKAKHIANVVNRILLLNPKRIYSDHFSSYKKLIPKNIHRAGKSLTNHIERLHLNLRTHLKCLSRKTICFTKSLKTLEAIVRLYFWGNTINFKYV</sequence>
<keyword evidence="3" id="KW-0815">Transposition</keyword>
<evidence type="ECO:0000256" key="1">
    <source>
        <dbReference type="ARBA" id="ARBA00004091"/>
    </source>
</evidence>
<evidence type="ECO:0000256" key="3">
    <source>
        <dbReference type="ARBA" id="ARBA00022578"/>
    </source>
</evidence>
<evidence type="ECO:0000313" key="5">
    <source>
        <dbReference type="EMBL" id="MDO5986294.1"/>
    </source>
</evidence>
<dbReference type="NCBIfam" id="NF033558">
    <property type="entry name" value="transpos_IS1"/>
    <property type="match status" value="1"/>
</dbReference>
<comment type="similarity">
    <text evidence="2">Belongs to the transposase 27 family.</text>
</comment>
<dbReference type="EMBL" id="JAUOEM010000001">
    <property type="protein sequence ID" value="MDO5986294.1"/>
    <property type="molecule type" value="Genomic_DNA"/>
</dbReference>
<organism evidence="5 6">
    <name type="scientific">Flavivirga amylovorans</name>
    <dbReference type="NCBI Taxonomy" id="870486"/>
    <lineage>
        <taxon>Bacteria</taxon>
        <taxon>Pseudomonadati</taxon>
        <taxon>Bacteroidota</taxon>
        <taxon>Flavobacteriia</taxon>
        <taxon>Flavobacteriales</taxon>
        <taxon>Flavobacteriaceae</taxon>
        <taxon>Flavivirga</taxon>
    </lineage>
</organism>
<comment type="function">
    <text evidence="1">Absolutely required for transposition of IS1.</text>
</comment>
<gene>
    <name evidence="5" type="ORF">Q4Q39_02655</name>
</gene>
<dbReference type="RefSeq" id="WP_303280814.1">
    <property type="nucleotide sequence ID" value="NZ_BAABCZ010000016.1"/>
</dbReference>
<dbReference type="PANTHER" id="PTHR33293:SF1">
    <property type="entry name" value="INSERTION ELEMENT IS1 1 PROTEIN INSB-RELATED"/>
    <property type="match status" value="1"/>
</dbReference>
<reference evidence="5" key="1">
    <citation type="submission" date="2023-07" db="EMBL/GenBank/DDBJ databases">
        <title>Two novel species in the genus Flavivirga.</title>
        <authorList>
            <person name="Kwon K."/>
        </authorList>
    </citation>
    <scope>NUCLEOTIDE SEQUENCE</scope>
    <source>
        <strain evidence="5">KACC 14157</strain>
    </source>
</reference>
<evidence type="ECO:0000256" key="2">
    <source>
        <dbReference type="ARBA" id="ARBA00008841"/>
    </source>
</evidence>
<comment type="caution">
    <text evidence="5">The sequence shown here is derived from an EMBL/GenBank/DDBJ whole genome shotgun (WGS) entry which is preliminary data.</text>
</comment>
<protein>
    <submittedName>
        <fullName evidence="5">IS1 family transposase</fullName>
    </submittedName>
</protein>
<dbReference type="PANTHER" id="PTHR33293">
    <property type="entry name" value="INSERTION ELEMENT IS1 1 PROTEIN INSB-RELATED"/>
    <property type="match status" value="1"/>
</dbReference>